<keyword evidence="6 10" id="KW-0812">Transmembrane</keyword>
<evidence type="ECO:0000256" key="10">
    <source>
        <dbReference type="SAM" id="Phobius"/>
    </source>
</evidence>
<keyword evidence="8 10" id="KW-1133">Transmembrane helix</keyword>
<comment type="caution">
    <text evidence="11">The sequence shown here is derived from an EMBL/GenBank/DDBJ whole genome shotgun (WGS) entry which is preliminary data.</text>
</comment>
<dbReference type="EMBL" id="JAMTCK010000017">
    <property type="protein sequence ID" value="MCP2169219.1"/>
    <property type="molecule type" value="Genomic_DNA"/>
</dbReference>
<dbReference type="GO" id="GO:0016020">
    <property type="term" value="C:membrane"/>
    <property type="evidence" value="ECO:0007669"/>
    <property type="project" value="GOC"/>
</dbReference>
<feature type="transmembrane region" description="Helical" evidence="10">
    <location>
        <begin position="370"/>
        <end position="388"/>
    </location>
</feature>
<feature type="transmembrane region" description="Helical" evidence="10">
    <location>
        <begin position="338"/>
        <end position="358"/>
    </location>
</feature>
<dbReference type="GO" id="GO:0004376">
    <property type="term" value="F:GPI mannosyltransferase activity"/>
    <property type="evidence" value="ECO:0007669"/>
    <property type="project" value="InterPro"/>
</dbReference>
<evidence type="ECO:0000256" key="8">
    <source>
        <dbReference type="ARBA" id="ARBA00022989"/>
    </source>
</evidence>
<feature type="transmembrane region" description="Helical" evidence="10">
    <location>
        <begin position="38"/>
        <end position="61"/>
    </location>
</feature>
<keyword evidence="3" id="KW-0337">GPI-anchor biosynthesis</keyword>
<evidence type="ECO:0000256" key="9">
    <source>
        <dbReference type="ARBA" id="ARBA00023136"/>
    </source>
</evidence>
<dbReference type="PANTHER" id="PTHR12468:SF2">
    <property type="entry name" value="GPI MANNOSYLTRANSFERASE 2"/>
    <property type="match status" value="1"/>
</dbReference>
<dbReference type="AlphaFoldDB" id="A0AAE3KKC2"/>
<name>A0AAE3KKC2_9PSEU</name>
<keyword evidence="7" id="KW-0256">Endoplasmic reticulum</keyword>
<dbReference type="GO" id="GO:0000009">
    <property type="term" value="F:alpha-1,6-mannosyltransferase activity"/>
    <property type="evidence" value="ECO:0007669"/>
    <property type="project" value="InterPro"/>
</dbReference>
<reference evidence="11" key="1">
    <citation type="submission" date="2022-06" db="EMBL/GenBank/DDBJ databases">
        <title>Genomic Encyclopedia of Archaeal and Bacterial Type Strains, Phase II (KMG-II): from individual species to whole genera.</title>
        <authorList>
            <person name="Goeker M."/>
        </authorList>
    </citation>
    <scope>NUCLEOTIDE SEQUENCE</scope>
    <source>
        <strain evidence="11">DSM 43935</strain>
    </source>
</reference>
<keyword evidence="12" id="KW-1185">Reference proteome</keyword>
<feature type="transmembrane region" description="Helical" evidence="10">
    <location>
        <begin position="158"/>
        <end position="179"/>
    </location>
</feature>
<evidence type="ECO:0000313" key="11">
    <source>
        <dbReference type="EMBL" id="MCP2169219.1"/>
    </source>
</evidence>
<evidence type="ECO:0000256" key="4">
    <source>
        <dbReference type="ARBA" id="ARBA00022676"/>
    </source>
</evidence>
<organism evidence="11 12">
    <name type="scientific">Goodfellowiella coeruleoviolacea</name>
    <dbReference type="NCBI Taxonomy" id="334858"/>
    <lineage>
        <taxon>Bacteria</taxon>
        <taxon>Bacillati</taxon>
        <taxon>Actinomycetota</taxon>
        <taxon>Actinomycetes</taxon>
        <taxon>Pseudonocardiales</taxon>
        <taxon>Pseudonocardiaceae</taxon>
        <taxon>Goodfellowiella</taxon>
    </lineage>
</organism>
<evidence type="ECO:0000256" key="1">
    <source>
        <dbReference type="ARBA" id="ARBA00004477"/>
    </source>
</evidence>
<feature type="transmembrane region" description="Helical" evidence="10">
    <location>
        <begin position="311"/>
        <end position="332"/>
    </location>
</feature>
<proteinExistence type="predicted"/>
<evidence type="ECO:0000256" key="7">
    <source>
        <dbReference type="ARBA" id="ARBA00022824"/>
    </source>
</evidence>
<dbReference type="RefSeq" id="WP_253777803.1">
    <property type="nucleotide sequence ID" value="NZ_JAMTCK010000017.1"/>
</dbReference>
<evidence type="ECO:0000256" key="6">
    <source>
        <dbReference type="ARBA" id="ARBA00022692"/>
    </source>
</evidence>
<dbReference type="GO" id="GO:0031501">
    <property type="term" value="C:mannosyltransferase complex"/>
    <property type="evidence" value="ECO:0007669"/>
    <property type="project" value="TreeGrafter"/>
</dbReference>
<keyword evidence="4" id="KW-0328">Glycosyltransferase</keyword>
<feature type="transmembrane region" description="Helical" evidence="10">
    <location>
        <begin position="124"/>
        <end position="146"/>
    </location>
</feature>
<comment type="subcellular location">
    <subcellularLocation>
        <location evidence="1">Endoplasmic reticulum membrane</location>
        <topology evidence="1">Multi-pass membrane protein</topology>
    </subcellularLocation>
</comment>
<keyword evidence="5" id="KW-0808">Transferase</keyword>
<keyword evidence="9 10" id="KW-0472">Membrane</keyword>
<evidence type="ECO:0000256" key="3">
    <source>
        <dbReference type="ARBA" id="ARBA00022502"/>
    </source>
</evidence>
<dbReference type="InterPro" id="IPR007315">
    <property type="entry name" value="PIG-V/Gpi18"/>
</dbReference>
<sequence length="420" mass="46431">MSAPTAVVAADDLAQPGGQPASPAAPRRSWRNGDFSRMFAVVLGWQLALTVLGTTLELVMLPRRGADQPPPLPHSLLTHTYFWDGHWFHGILTGEYATNPAMAAFYPLFPFTVWLTQQITFNQLGFLAAGLLVNTVATWLGATALLKIARHFVTGERAAWLVVMAFLAAPTAMFLHAFYSEATFIALGFWAYLFALRRQWLWMGLCLMPLTASRITAVLFVGLCFLEFWRSRNWRLRGLVSWPILWFPASIAGFLAYALYLRVITGDALGMTKAYDANPAWGYHVFNLNIFETLGKQLARFGRILTGQEQLIDMGLVDVILPMVGLALLLLASGYLMVALRGAGVPLGVFGVLSFVMFTLNSNTVSVHRYLLPCLVLYVALVVATQRIRALRGAYWGVLYVSVMLQSVLLVLAVGGYWTG</sequence>
<feature type="transmembrane region" description="Helical" evidence="10">
    <location>
        <begin position="238"/>
        <end position="260"/>
    </location>
</feature>
<evidence type="ECO:0008006" key="13">
    <source>
        <dbReference type="Google" id="ProtNLM"/>
    </source>
</evidence>
<comment type="pathway">
    <text evidence="2">Glycolipid biosynthesis; glycosylphosphatidylinositol-anchor biosynthesis.</text>
</comment>
<evidence type="ECO:0000256" key="5">
    <source>
        <dbReference type="ARBA" id="ARBA00022679"/>
    </source>
</evidence>
<gene>
    <name evidence="11" type="ORF">LX83_006103</name>
</gene>
<evidence type="ECO:0000256" key="2">
    <source>
        <dbReference type="ARBA" id="ARBA00004687"/>
    </source>
</evidence>
<accession>A0AAE3KKC2</accession>
<feature type="transmembrane region" description="Helical" evidence="10">
    <location>
        <begin position="199"/>
        <end position="226"/>
    </location>
</feature>
<dbReference type="PANTHER" id="PTHR12468">
    <property type="entry name" value="GPI MANNOSYLTRANSFERASE 2"/>
    <property type="match status" value="1"/>
</dbReference>
<dbReference type="GO" id="GO:0006506">
    <property type="term" value="P:GPI anchor biosynthetic process"/>
    <property type="evidence" value="ECO:0007669"/>
    <property type="project" value="UniProtKB-KW"/>
</dbReference>
<evidence type="ECO:0000313" key="12">
    <source>
        <dbReference type="Proteomes" id="UP001206128"/>
    </source>
</evidence>
<feature type="transmembrane region" description="Helical" evidence="10">
    <location>
        <begin position="394"/>
        <end position="418"/>
    </location>
</feature>
<protein>
    <recommendedName>
        <fullName evidence="13">Mannosyltransferase PIG-V</fullName>
    </recommendedName>
</protein>
<dbReference type="Proteomes" id="UP001206128">
    <property type="component" value="Unassembled WGS sequence"/>
</dbReference>